<dbReference type="OrthoDB" id="2497193at2759"/>
<dbReference type="eggNOG" id="ENOG502SCRC">
    <property type="taxonomic scope" value="Eukaryota"/>
</dbReference>
<dbReference type="RefSeq" id="XP_003325074.1">
    <property type="nucleotide sequence ID" value="XM_003325026.1"/>
</dbReference>
<keyword evidence="3" id="KW-1185">Reference proteome</keyword>
<protein>
    <submittedName>
        <fullName evidence="2">Uncharacterized protein</fullName>
    </submittedName>
</protein>
<proteinExistence type="predicted"/>
<reference evidence="3" key="2">
    <citation type="journal article" date="2011" name="Proc. Natl. Acad. Sci. U.S.A.">
        <title>Obligate biotrophy features unraveled by the genomic analysis of rust fungi.</title>
        <authorList>
            <person name="Duplessis S."/>
            <person name="Cuomo C.A."/>
            <person name="Lin Y.-C."/>
            <person name="Aerts A."/>
            <person name="Tisserant E."/>
            <person name="Veneault-Fourrey C."/>
            <person name="Joly D.L."/>
            <person name="Hacquard S."/>
            <person name="Amselem J."/>
            <person name="Cantarel B.L."/>
            <person name="Chiu R."/>
            <person name="Coutinho P.M."/>
            <person name="Feau N."/>
            <person name="Field M."/>
            <person name="Frey P."/>
            <person name="Gelhaye E."/>
            <person name="Goldberg J."/>
            <person name="Grabherr M.G."/>
            <person name="Kodira C.D."/>
            <person name="Kohler A."/>
            <person name="Kuees U."/>
            <person name="Lindquist E.A."/>
            <person name="Lucas S.M."/>
            <person name="Mago R."/>
            <person name="Mauceli E."/>
            <person name="Morin E."/>
            <person name="Murat C."/>
            <person name="Pangilinan J.L."/>
            <person name="Park R."/>
            <person name="Pearson M."/>
            <person name="Quesneville H."/>
            <person name="Rouhier N."/>
            <person name="Sakthikumar S."/>
            <person name="Salamov A.A."/>
            <person name="Schmutz J."/>
            <person name="Selles B."/>
            <person name="Shapiro H."/>
            <person name="Tanguay P."/>
            <person name="Tuskan G.A."/>
            <person name="Henrissat B."/>
            <person name="Van de Peer Y."/>
            <person name="Rouze P."/>
            <person name="Ellis J.G."/>
            <person name="Dodds P.N."/>
            <person name="Schein J.E."/>
            <person name="Zhong S."/>
            <person name="Hamelin R.C."/>
            <person name="Grigoriev I.V."/>
            <person name="Szabo L.J."/>
            <person name="Martin F."/>
        </authorList>
    </citation>
    <scope>NUCLEOTIDE SEQUENCE [LARGE SCALE GENOMIC DNA]</scope>
    <source>
        <strain evidence="3">CRL 75-36-700-3 / race SCCL</strain>
    </source>
</reference>
<organism evidence="2 3">
    <name type="scientific">Puccinia graminis f. sp. tritici (strain CRL 75-36-700-3 / race SCCL)</name>
    <name type="common">Black stem rust fungus</name>
    <dbReference type="NCBI Taxonomy" id="418459"/>
    <lineage>
        <taxon>Eukaryota</taxon>
        <taxon>Fungi</taxon>
        <taxon>Dikarya</taxon>
        <taxon>Basidiomycota</taxon>
        <taxon>Pucciniomycotina</taxon>
        <taxon>Pucciniomycetes</taxon>
        <taxon>Pucciniales</taxon>
        <taxon>Pucciniaceae</taxon>
        <taxon>Puccinia</taxon>
    </lineage>
</organism>
<sequence>MIPLDRHKELHTEASKIIYICDVIKLLGLTPKKFFLAFIEQKDIELASRRRLWAIEGWDSTEILLDTIGKFVCSHVRARPLWNEFILTQAKKVLQVDRKRDKPCGLYYNSKEISPDFFAGDNRVLRDNQMVHEETPFLYNLIKSKILHQSNDDADDDVDNTEDSSDEGDDIDANDSLCDPKDDAIVPDGEARVAAKIFRAHMLENSATFLACGVSDRVSKYLNYIGLSSSRLTSHSAMRKLGQTAEKSVIKCMKINQKYPTNLSPLICMCERGLQPGCTC</sequence>
<evidence type="ECO:0000313" key="2">
    <source>
        <dbReference type="EMBL" id="EFP80655.1"/>
    </source>
</evidence>
<dbReference type="Proteomes" id="UP000008783">
    <property type="component" value="Unassembled WGS sequence"/>
</dbReference>
<dbReference type="EMBL" id="DS178276">
    <property type="protein sequence ID" value="EFP80655.1"/>
    <property type="molecule type" value="Genomic_DNA"/>
</dbReference>
<dbReference type="InParanoid" id="E3K8X3"/>
<feature type="compositionally biased region" description="Acidic residues" evidence="1">
    <location>
        <begin position="152"/>
        <end position="173"/>
    </location>
</feature>
<dbReference type="KEGG" id="pgr:PGTG_06611"/>
<evidence type="ECO:0000256" key="1">
    <source>
        <dbReference type="SAM" id="MobiDB-lite"/>
    </source>
</evidence>
<evidence type="ECO:0000313" key="3">
    <source>
        <dbReference type="Proteomes" id="UP000008783"/>
    </source>
</evidence>
<dbReference type="GeneID" id="10539671"/>
<dbReference type="AlphaFoldDB" id="E3K8X3"/>
<accession>E3K8X3</accession>
<feature type="region of interest" description="Disordered" evidence="1">
    <location>
        <begin position="151"/>
        <end position="178"/>
    </location>
</feature>
<reference key="1">
    <citation type="submission" date="2007-01" db="EMBL/GenBank/DDBJ databases">
        <title>The Genome Sequence of Puccinia graminis f. sp. tritici Strain CRL 75-36-700-3.</title>
        <authorList>
            <consortium name="The Broad Institute Genome Sequencing Platform"/>
            <person name="Birren B."/>
            <person name="Lander E."/>
            <person name="Galagan J."/>
            <person name="Nusbaum C."/>
            <person name="Devon K."/>
            <person name="Cuomo C."/>
            <person name="Jaffe D."/>
            <person name="Butler J."/>
            <person name="Alvarez P."/>
            <person name="Gnerre S."/>
            <person name="Grabherr M."/>
            <person name="Mauceli E."/>
            <person name="Brockman W."/>
            <person name="Young S."/>
            <person name="LaButti K."/>
            <person name="Sykes S."/>
            <person name="DeCaprio D."/>
            <person name="Crawford M."/>
            <person name="Koehrsen M."/>
            <person name="Engels R."/>
            <person name="Montgomery P."/>
            <person name="Pearson M."/>
            <person name="Howarth C."/>
            <person name="Larson L."/>
            <person name="White J."/>
            <person name="Zeng Q."/>
            <person name="Kodira C."/>
            <person name="Yandava C."/>
            <person name="Alvarado L."/>
            <person name="O'Leary S."/>
            <person name="Szabo L."/>
            <person name="Dean R."/>
            <person name="Schein J."/>
        </authorList>
    </citation>
    <scope>NUCLEOTIDE SEQUENCE</scope>
    <source>
        <strain>CRL 75-36-700-3</strain>
    </source>
</reference>
<name>E3K8X3_PUCGT</name>
<dbReference type="VEuPathDB" id="FungiDB:PGTG_06611"/>
<gene>
    <name evidence="2" type="ORF">PGTG_06611</name>
</gene>
<dbReference type="HOGENOM" id="CLU_009176_2_1_1"/>